<accession>A0A397SQ46</accession>
<evidence type="ECO:0000313" key="1">
    <source>
        <dbReference type="EMBL" id="RIA86057.1"/>
    </source>
</evidence>
<gene>
    <name evidence="1" type="ORF">C1645_829855</name>
</gene>
<dbReference type="AlphaFoldDB" id="A0A397SQ46"/>
<keyword evidence="2" id="KW-1185">Reference proteome</keyword>
<reference evidence="1 2" key="1">
    <citation type="submission" date="2018-06" db="EMBL/GenBank/DDBJ databases">
        <title>Comparative genomics reveals the genomic features of Rhizophagus irregularis, R. cerebriforme, R. diaphanum and Gigaspora rosea, and their symbiotic lifestyle signature.</title>
        <authorList>
            <person name="Morin E."/>
            <person name="San Clemente H."/>
            <person name="Chen E.C.H."/>
            <person name="De La Providencia I."/>
            <person name="Hainaut M."/>
            <person name="Kuo A."/>
            <person name="Kohler A."/>
            <person name="Murat C."/>
            <person name="Tang N."/>
            <person name="Roy S."/>
            <person name="Loubradou J."/>
            <person name="Henrissat B."/>
            <person name="Grigoriev I.V."/>
            <person name="Corradi N."/>
            <person name="Roux C."/>
            <person name="Martin F.M."/>
        </authorList>
    </citation>
    <scope>NUCLEOTIDE SEQUENCE [LARGE SCALE GENOMIC DNA]</scope>
    <source>
        <strain evidence="1 2">DAOM 227022</strain>
    </source>
</reference>
<dbReference type="OrthoDB" id="2439285at2759"/>
<protein>
    <submittedName>
        <fullName evidence="1">Uncharacterized protein</fullName>
    </submittedName>
</protein>
<proteinExistence type="predicted"/>
<dbReference type="EMBL" id="QKYT01000386">
    <property type="protein sequence ID" value="RIA86057.1"/>
    <property type="molecule type" value="Genomic_DNA"/>
</dbReference>
<organism evidence="1 2">
    <name type="scientific">Glomus cerebriforme</name>
    <dbReference type="NCBI Taxonomy" id="658196"/>
    <lineage>
        <taxon>Eukaryota</taxon>
        <taxon>Fungi</taxon>
        <taxon>Fungi incertae sedis</taxon>
        <taxon>Mucoromycota</taxon>
        <taxon>Glomeromycotina</taxon>
        <taxon>Glomeromycetes</taxon>
        <taxon>Glomerales</taxon>
        <taxon>Glomeraceae</taxon>
        <taxon>Glomus</taxon>
    </lineage>
</organism>
<name>A0A397SQ46_9GLOM</name>
<evidence type="ECO:0000313" key="2">
    <source>
        <dbReference type="Proteomes" id="UP000265703"/>
    </source>
</evidence>
<comment type="caution">
    <text evidence="1">The sequence shown here is derived from an EMBL/GenBank/DDBJ whole genome shotgun (WGS) entry which is preliminary data.</text>
</comment>
<dbReference type="Proteomes" id="UP000265703">
    <property type="component" value="Unassembled WGS sequence"/>
</dbReference>
<sequence>MQSEIDLLREINLKLLAKITKLRKENAEGISKQLNHSDHSIKKNNANPISQNFDSIPLDQINIPFVANQYDTTKSKSLKDDRETDFFLDVMHKKKDSFSTTSVSFYSLTSLYSEKNAEKLFKEER</sequence>